<dbReference type="InterPro" id="IPR029229">
    <property type="entry name" value="Alkyl_sulf_C"/>
</dbReference>
<dbReference type="Pfam" id="PF00753">
    <property type="entry name" value="Lactamase_B"/>
    <property type="match status" value="1"/>
</dbReference>
<name>A0ABN2M913_9MICO</name>
<evidence type="ECO:0000256" key="2">
    <source>
        <dbReference type="ARBA" id="ARBA00022801"/>
    </source>
</evidence>
<sequence length="624" mass="68127">MERKEPTPSIRAAHDALLTSLPFADTADFEANDRGFIATLEDPKVRNAAGDVVWDAEAFDFIDGEAPMSVNPSLWRQSTLASKHGLFQLADRIFQVRGVDLSNMTLVETDNGVIVIDTLLTKETGAAALGLYRRHRGDRPVKAVILTHSHADHYGGVLGVVTAEQVAAGMVEVIAPDGFLEHAVSENVYAGVAMNRRAGYMYGAVLERSAQGNVGAGLGQTLSTGEVTLVEPTLLITKTGQTHTVDGVEIEFQLAPGTEAPAEMHFYFPQLRALCMAENATHNFHNLLTLRGAVVRDPHVWSRYLTEAAELYADRSDLLFTSHHWPTWGSEHVREFLLTQRDLYGYVHDQTLRLLNKGLTGPEIAEEIQMPPALEAAWSTHGYYGSLNHNVKAIYQRYLGWFDGNPARLWPHPPVEQARRYVDAIGGLDRVVELAHTAFDQGDFRWAATLLDHAVFADADNAPAKALYADTLEQLGYGSENGTWRNFFLAGATELREGNFGTPTETNAPGVLAQLSPEQIFDAIAITVNGPKAWALDLAFDVTLTDVGRSFHLTLRNGLLSHIERDPSGEAPLSISTTKLRLLQALGSGDLDSAGFDTVGDVGQLTQLFGVLDPGDKSFNIVLP</sequence>
<dbReference type="SUPFAM" id="SSF55718">
    <property type="entry name" value="SCP-like"/>
    <property type="match status" value="1"/>
</dbReference>
<dbReference type="Gene3D" id="3.60.15.30">
    <property type="entry name" value="Metallo-beta-lactamase domain"/>
    <property type="match status" value="1"/>
</dbReference>
<dbReference type="InterPro" id="IPR052195">
    <property type="entry name" value="Bact_Alkyl/Aryl-Sulfatase"/>
</dbReference>
<dbReference type="PANTHER" id="PTHR43223:SF1">
    <property type="entry name" value="ALKYL_ARYL-SULFATASE BDS1"/>
    <property type="match status" value="1"/>
</dbReference>
<evidence type="ECO:0000256" key="3">
    <source>
        <dbReference type="ARBA" id="ARBA00022833"/>
    </source>
</evidence>
<keyword evidence="7" id="KW-1185">Reference proteome</keyword>
<dbReference type="EMBL" id="BAAANJ010000009">
    <property type="protein sequence ID" value="GAA1815314.1"/>
    <property type="molecule type" value="Genomic_DNA"/>
</dbReference>
<dbReference type="SMART" id="SM00849">
    <property type="entry name" value="Lactamase_B"/>
    <property type="match status" value="1"/>
</dbReference>
<evidence type="ECO:0000313" key="7">
    <source>
        <dbReference type="Proteomes" id="UP001500002"/>
    </source>
</evidence>
<dbReference type="InterPro" id="IPR036866">
    <property type="entry name" value="RibonucZ/Hydroxyglut_hydro"/>
</dbReference>
<feature type="domain" description="Metallo-beta-lactamase" evidence="5">
    <location>
        <begin position="101"/>
        <end position="323"/>
    </location>
</feature>
<reference evidence="6 7" key="1">
    <citation type="journal article" date="2019" name="Int. J. Syst. Evol. Microbiol.">
        <title>The Global Catalogue of Microorganisms (GCM) 10K type strain sequencing project: providing services to taxonomists for standard genome sequencing and annotation.</title>
        <authorList>
            <consortium name="The Broad Institute Genomics Platform"/>
            <consortium name="The Broad Institute Genome Sequencing Center for Infectious Disease"/>
            <person name="Wu L."/>
            <person name="Ma J."/>
        </authorList>
    </citation>
    <scope>NUCLEOTIDE SEQUENCE [LARGE SCALE GENOMIC DNA]</scope>
    <source>
        <strain evidence="6 7">JCM 14322</strain>
    </source>
</reference>
<dbReference type="RefSeq" id="WP_344296766.1">
    <property type="nucleotide sequence ID" value="NZ_BAAANJ010000009.1"/>
</dbReference>
<dbReference type="InterPro" id="IPR038536">
    <property type="entry name" value="Alkyl/aryl-sulf_dimr_sf"/>
</dbReference>
<keyword evidence="3" id="KW-0862">Zinc</keyword>
<dbReference type="Pfam" id="PF14863">
    <property type="entry name" value="Alkyl_sulf_dimr"/>
    <property type="match status" value="1"/>
</dbReference>
<dbReference type="InterPro" id="IPR044097">
    <property type="entry name" value="Bds1/SdsA1_MBL-fold"/>
</dbReference>
<comment type="similarity">
    <text evidence="4">Belongs to the metallo-beta-lactamase superfamily. Type III sulfatase family.</text>
</comment>
<evidence type="ECO:0000259" key="5">
    <source>
        <dbReference type="SMART" id="SM00849"/>
    </source>
</evidence>
<gene>
    <name evidence="6" type="ORF">GCM10009749_26300</name>
</gene>
<keyword evidence="1" id="KW-0479">Metal-binding</keyword>
<accession>A0ABN2M913</accession>
<dbReference type="InterPro" id="IPR001279">
    <property type="entry name" value="Metallo-B-lactamas"/>
</dbReference>
<dbReference type="SUPFAM" id="SSF56281">
    <property type="entry name" value="Metallo-hydrolase/oxidoreductase"/>
    <property type="match status" value="1"/>
</dbReference>
<dbReference type="InterPro" id="IPR029228">
    <property type="entry name" value="Alkyl_sulf_dimr"/>
</dbReference>
<evidence type="ECO:0000256" key="1">
    <source>
        <dbReference type="ARBA" id="ARBA00022723"/>
    </source>
</evidence>
<keyword evidence="2" id="KW-0378">Hydrolase</keyword>
<organism evidence="6 7">
    <name type="scientific">Agromyces neolithicus</name>
    <dbReference type="NCBI Taxonomy" id="269420"/>
    <lineage>
        <taxon>Bacteria</taxon>
        <taxon>Bacillati</taxon>
        <taxon>Actinomycetota</taxon>
        <taxon>Actinomycetes</taxon>
        <taxon>Micrococcales</taxon>
        <taxon>Microbacteriaceae</taxon>
        <taxon>Agromyces</taxon>
    </lineage>
</organism>
<proteinExistence type="inferred from homology"/>
<dbReference type="PANTHER" id="PTHR43223">
    <property type="entry name" value="ALKYL/ARYL-SULFATASE"/>
    <property type="match status" value="1"/>
</dbReference>
<comment type="caution">
    <text evidence="6">The sequence shown here is derived from an EMBL/GenBank/DDBJ whole genome shotgun (WGS) entry which is preliminary data.</text>
</comment>
<dbReference type="Pfam" id="PF14864">
    <property type="entry name" value="Alkyl_sulf_C"/>
    <property type="match status" value="1"/>
</dbReference>
<dbReference type="InterPro" id="IPR036527">
    <property type="entry name" value="SCP2_sterol-bd_dom_sf"/>
</dbReference>
<dbReference type="Gene3D" id="3.30.1050.10">
    <property type="entry name" value="SCP2 sterol-binding domain"/>
    <property type="match status" value="1"/>
</dbReference>
<dbReference type="Gene3D" id="1.25.40.880">
    <property type="entry name" value="Alkyl sulfatase, dimerisation domain"/>
    <property type="match status" value="1"/>
</dbReference>
<dbReference type="CDD" id="cd07710">
    <property type="entry name" value="arylsulfatase_Sdsa1-like_MBL-fold"/>
    <property type="match status" value="1"/>
</dbReference>
<evidence type="ECO:0000256" key="4">
    <source>
        <dbReference type="ARBA" id="ARBA00033751"/>
    </source>
</evidence>
<dbReference type="Proteomes" id="UP001500002">
    <property type="component" value="Unassembled WGS sequence"/>
</dbReference>
<protein>
    <submittedName>
        <fullName evidence="6">Alkyl/aryl-sulfatase</fullName>
    </submittedName>
</protein>
<evidence type="ECO:0000313" key="6">
    <source>
        <dbReference type="EMBL" id="GAA1815314.1"/>
    </source>
</evidence>